<proteinExistence type="predicted"/>
<feature type="transmembrane region" description="Helical" evidence="1">
    <location>
        <begin position="78"/>
        <end position="99"/>
    </location>
</feature>
<name>A0ABN8IYT0_9NEOP</name>
<accession>A0ABN8IYT0</accession>
<dbReference type="EMBL" id="OW152818">
    <property type="protein sequence ID" value="CAH2071528.1"/>
    <property type="molecule type" value="Genomic_DNA"/>
</dbReference>
<dbReference type="Proteomes" id="UP000837857">
    <property type="component" value="Chromosome 6"/>
</dbReference>
<evidence type="ECO:0000313" key="3">
    <source>
        <dbReference type="Proteomes" id="UP000837857"/>
    </source>
</evidence>
<reference evidence="2" key="1">
    <citation type="submission" date="2022-03" db="EMBL/GenBank/DDBJ databases">
        <authorList>
            <person name="Martin H S."/>
        </authorList>
    </citation>
    <scope>NUCLEOTIDE SEQUENCE</scope>
</reference>
<protein>
    <submittedName>
        <fullName evidence="2">Uncharacterized protein</fullName>
    </submittedName>
</protein>
<keyword evidence="1" id="KW-0472">Membrane</keyword>
<gene>
    <name evidence="2" type="ORF">IPOD504_LOCUS15162</name>
</gene>
<keyword evidence="1" id="KW-0812">Transmembrane</keyword>
<keyword evidence="3" id="KW-1185">Reference proteome</keyword>
<evidence type="ECO:0000313" key="2">
    <source>
        <dbReference type="EMBL" id="CAH2071528.1"/>
    </source>
</evidence>
<feature type="non-terminal residue" evidence="2">
    <location>
        <position position="1"/>
    </location>
</feature>
<organism evidence="2 3">
    <name type="scientific">Iphiclides podalirius</name>
    <name type="common">scarce swallowtail</name>
    <dbReference type="NCBI Taxonomy" id="110791"/>
    <lineage>
        <taxon>Eukaryota</taxon>
        <taxon>Metazoa</taxon>
        <taxon>Ecdysozoa</taxon>
        <taxon>Arthropoda</taxon>
        <taxon>Hexapoda</taxon>
        <taxon>Insecta</taxon>
        <taxon>Pterygota</taxon>
        <taxon>Neoptera</taxon>
        <taxon>Endopterygota</taxon>
        <taxon>Lepidoptera</taxon>
        <taxon>Glossata</taxon>
        <taxon>Ditrysia</taxon>
        <taxon>Papilionoidea</taxon>
        <taxon>Papilionidae</taxon>
        <taxon>Papilioninae</taxon>
        <taxon>Iphiclides</taxon>
    </lineage>
</organism>
<sequence>MKSDRRPKATPASIVIVNCGIIEVAVQGKKLGVIKKHALLKTSSLCISKYNIYRRFIEILRKNMSLQIKLADGELESMMLKISSLAVACSFNAFIFIAIEIL</sequence>
<keyword evidence="1" id="KW-1133">Transmembrane helix</keyword>
<evidence type="ECO:0000256" key="1">
    <source>
        <dbReference type="SAM" id="Phobius"/>
    </source>
</evidence>